<comment type="caution">
    <text evidence="1">The sequence shown here is derived from an EMBL/GenBank/DDBJ whole genome shotgun (WGS) entry which is preliminary data.</text>
</comment>
<accession>A0A401ZLU2</accession>
<evidence type="ECO:0000313" key="1">
    <source>
        <dbReference type="EMBL" id="GCE07798.1"/>
    </source>
</evidence>
<reference evidence="2" key="1">
    <citation type="submission" date="2018-12" db="EMBL/GenBank/DDBJ databases">
        <title>Tengunoibacter tsumagoiensis gen. nov., sp. nov., Dictyobacter kobayashii sp. nov., D. alpinus sp. nov., and D. joshuensis sp. nov. and description of Dictyobacteraceae fam. nov. within the order Ktedonobacterales isolated from Tengu-no-mugimeshi.</title>
        <authorList>
            <person name="Wang C.M."/>
            <person name="Zheng Y."/>
            <person name="Sakai Y."/>
            <person name="Toyoda A."/>
            <person name="Minakuchi Y."/>
            <person name="Abe K."/>
            <person name="Yokota A."/>
            <person name="Yabe S."/>
        </authorList>
    </citation>
    <scope>NUCLEOTIDE SEQUENCE [LARGE SCALE GENOMIC DNA]</scope>
    <source>
        <strain evidence="2">S-27</strain>
    </source>
</reference>
<dbReference type="AlphaFoldDB" id="A0A401ZLU2"/>
<dbReference type="Proteomes" id="UP000287224">
    <property type="component" value="Unassembled WGS sequence"/>
</dbReference>
<proteinExistence type="predicted"/>
<name>A0A401ZLU2_9CHLR</name>
<gene>
    <name evidence="1" type="ORF">KDAU_51270</name>
</gene>
<protein>
    <submittedName>
        <fullName evidence="1">Uncharacterized protein</fullName>
    </submittedName>
</protein>
<evidence type="ECO:0000313" key="2">
    <source>
        <dbReference type="Proteomes" id="UP000287224"/>
    </source>
</evidence>
<keyword evidence="2" id="KW-1185">Reference proteome</keyword>
<dbReference type="EMBL" id="BIFQ01000002">
    <property type="protein sequence ID" value="GCE07798.1"/>
    <property type="molecule type" value="Genomic_DNA"/>
</dbReference>
<organism evidence="1 2">
    <name type="scientific">Dictyobacter aurantiacus</name>
    <dbReference type="NCBI Taxonomy" id="1936993"/>
    <lineage>
        <taxon>Bacteria</taxon>
        <taxon>Bacillati</taxon>
        <taxon>Chloroflexota</taxon>
        <taxon>Ktedonobacteria</taxon>
        <taxon>Ktedonobacterales</taxon>
        <taxon>Dictyobacteraceae</taxon>
        <taxon>Dictyobacter</taxon>
    </lineage>
</organism>
<sequence length="71" mass="7987">MGQLFFLHAFWGDCQPCLLLKKVVDYHCYEFRSSDSLPLRKSKHKRYSNDAAETGKARLGIVDGASNHGAT</sequence>